<dbReference type="InterPro" id="IPR000253">
    <property type="entry name" value="FHA_dom"/>
</dbReference>
<evidence type="ECO:0000256" key="7">
    <source>
        <dbReference type="SAM" id="MobiDB-lite"/>
    </source>
</evidence>
<dbReference type="Gene3D" id="2.60.200.20">
    <property type="match status" value="1"/>
</dbReference>
<dbReference type="SMART" id="SM00240">
    <property type="entry name" value="FHA"/>
    <property type="match status" value="1"/>
</dbReference>
<dbReference type="InterPro" id="IPR013083">
    <property type="entry name" value="Znf_RING/FYVE/PHD"/>
</dbReference>
<protein>
    <recommendedName>
        <fullName evidence="12">SMAD/FHA domain-containing protein</fullName>
    </recommendedName>
</protein>
<evidence type="ECO:0000256" key="4">
    <source>
        <dbReference type="ARBA" id="ARBA00022786"/>
    </source>
</evidence>
<feature type="region of interest" description="Disordered" evidence="7">
    <location>
        <begin position="1"/>
        <end position="42"/>
    </location>
</feature>
<dbReference type="Proteomes" id="UP001194696">
    <property type="component" value="Unassembled WGS sequence"/>
</dbReference>
<evidence type="ECO:0000259" key="8">
    <source>
        <dbReference type="PROSITE" id="PS50006"/>
    </source>
</evidence>
<keyword evidence="11" id="KW-1185">Reference proteome</keyword>
<dbReference type="PANTHER" id="PTHR15067">
    <property type="entry name" value="E3 UBIQUITIN-PROTEIN LIGASE RNF8"/>
    <property type="match status" value="1"/>
</dbReference>
<feature type="compositionally biased region" description="Polar residues" evidence="7">
    <location>
        <begin position="495"/>
        <end position="516"/>
    </location>
</feature>
<gene>
    <name evidence="10" type="ORF">BGZ96_001831</name>
</gene>
<dbReference type="PROSITE" id="PS50089">
    <property type="entry name" value="ZF_RING_2"/>
    <property type="match status" value="1"/>
</dbReference>
<evidence type="ECO:0000313" key="10">
    <source>
        <dbReference type="EMBL" id="KAG0294076.1"/>
    </source>
</evidence>
<feature type="compositionally biased region" description="Polar residues" evidence="7">
    <location>
        <begin position="686"/>
        <end position="697"/>
    </location>
</feature>
<keyword evidence="3 6" id="KW-0863">Zinc-finger</keyword>
<evidence type="ECO:0000256" key="2">
    <source>
        <dbReference type="ARBA" id="ARBA00022723"/>
    </source>
</evidence>
<keyword evidence="4" id="KW-0833">Ubl conjugation pathway</keyword>
<feature type="region of interest" description="Disordered" evidence="7">
    <location>
        <begin position="317"/>
        <end position="345"/>
    </location>
</feature>
<dbReference type="SMART" id="SM00184">
    <property type="entry name" value="RING"/>
    <property type="match status" value="1"/>
</dbReference>
<proteinExistence type="predicted"/>
<evidence type="ECO:0000256" key="6">
    <source>
        <dbReference type="PROSITE-ProRule" id="PRU00175"/>
    </source>
</evidence>
<dbReference type="SUPFAM" id="SSF57850">
    <property type="entry name" value="RING/U-box"/>
    <property type="match status" value="1"/>
</dbReference>
<feature type="domain" description="FHA" evidence="8">
    <location>
        <begin position="74"/>
        <end position="128"/>
    </location>
</feature>
<dbReference type="PANTHER" id="PTHR15067:SF7">
    <property type="entry name" value="E3 UBIQUITIN-PROTEIN LIGASE DMA1-RELATED"/>
    <property type="match status" value="1"/>
</dbReference>
<feature type="compositionally biased region" description="Polar residues" evidence="7">
    <location>
        <begin position="619"/>
        <end position="628"/>
    </location>
</feature>
<evidence type="ECO:0000256" key="5">
    <source>
        <dbReference type="ARBA" id="ARBA00022833"/>
    </source>
</evidence>
<feature type="compositionally biased region" description="Low complexity" evidence="7">
    <location>
        <begin position="393"/>
        <end position="405"/>
    </location>
</feature>
<name>A0ABQ7KA10_9FUNG</name>
<dbReference type="InterPro" id="IPR001841">
    <property type="entry name" value="Znf_RING"/>
</dbReference>
<feature type="compositionally biased region" description="Low complexity" evidence="7">
    <location>
        <begin position="673"/>
        <end position="685"/>
    </location>
</feature>
<comment type="caution">
    <text evidence="10">The sequence shown here is derived from an EMBL/GenBank/DDBJ whole genome shotgun (WGS) entry which is preliminary data.</text>
</comment>
<dbReference type="EMBL" id="JAAAIM010000132">
    <property type="protein sequence ID" value="KAG0294076.1"/>
    <property type="molecule type" value="Genomic_DNA"/>
</dbReference>
<dbReference type="Pfam" id="PF17123">
    <property type="entry name" value="zf-RING_11"/>
    <property type="match status" value="1"/>
</dbReference>
<dbReference type="InterPro" id="IPR008984">
    <property type="entry name" value="SMAD_FHA_dom_sf"/>
</dbReference>
<evidence type="ECO:0000313" key="11">
    <source>
        <dbReference type="Proteomes" id="UP001194696"/>
    </source>
</evidence>
<accession>A0ABQ7KA10</accession>
<keyword evidence="1" id="KW-0808">Transferase</keyword>
<feature type="compositionally biased region" description="Polar residues" evidence="7">
    <location>
        <begin position="1"/>
        <end position="16"/>
    </location>
</feature>
<feature type="compositionally biased region" description="Low complexity" evidence="7">
    <location>
        <begin position="419"/>
        <end position="432"/>
    </location>
</feature>
<keyword evidence="5" id="KW-0862">Zinc</keyword>
<evidence type="ECO:0000256" key="3">
    <source>
        <dbReference type="ARBA" id="ARBA00022771"/>
    </source>
</evidence>
<feature type="region of interest" description="Disordered" evidence="7">
    <location>
        <begin position="495"/>
        <end position="602"/>
    </location>
</feature>
<dbReference type="Gene3D" id="3.30.40.10">
    <property type="entry name" value="Zinc/RING finger domain, C3HC4 (zinc finger)"/>
    <property type="match status" value="1"/>
</dbReference>
<sequence>MSASHSHTNGGHASTTSPPGLPSGQQPGAPGTSAAPSTATPASVPHIRIVPHLDAPRSLHFEVVDKDVPEGFVLKIGRFTDKQALPNRVTFKSKVVSRGHAEIFTERGRFYIRDTKSSSGTFLNHARLSPPGVESKPTLLKDGDVVQLGVDYQGGTQEIYRCVKMRLELNRSWQQQPNAFRANTLKVIRNLTTANAASATDCCICLFRIASFQSLFVAPCSHVYHYKCIRPLLTANHPGFLCPLCRTFADLEDSVEIDDPVEEEIPAEDVAAAIENATRQQEATVEQVTESPVVEEPIAQAGRPLAEALTEEAYAPTPPSVQAHTFQPPEPDTYPPEQESSAQDHAQIQERLAPSPLSHQDMDVDIQQRGNLTNDLEEINETRQFGASTSDDQAPTTPAQQTEAASSPMDIVTPSVPISGGQTSVSSVNSSAMQSPSSAFFMAPSPPAFGSSNMGSAPISFGSPSRPQSGQQNISVSPSNHISAAGNMIQNFVRNISIPTRNRTRTNSNSPLNPMIQQQQQQQQQPGPSTSGNVASSAQEPLHNQMQQQQTIRPGDGNTDVFGKTLVVTPPPMNSLNLVPAEGHNGGPAGGYRAHTSSGSGASELGAVSEMELEYPTGEASSQGQQNGVEERLSSQDQHQYHSSSQQAGSQEPEGQEHSQHSQSADEEEEHLSQSSRQQTQSQHSPYSLQQATETSV</sequence>
<organism evidence="10 11">
    <name type="scientific">Linnemannia gamsii</name>
    <dbReference type="NCBI Taxonomy" id="64522"/>
    <lineage>
        <taxon>Eukaryota</taxon>
        <taxon>Fungi</taxon>
        <taxon>Fungi incertae sedis</taxon>
        <taxon>Mucoromycota</taxon>
        <taxon>Mortierellomycotina</taxon>
        <taxon>Mortierellomycetes</taxon>
        <taxon>Mortierellales</taxon>
        <taxon>Mortierellaceae</taxon>
        <taxon>Linnemannia</taxon>
    </lineage>
</organism>
<dbReference type="PROSITE" id="PS50006">
    <property type="entry name" value="FHA_DOMAIN"/>
    <property type="match status" value="1"/>
</dbReference>
<feature type="compositionally biased region" description="Polar residues" evidence="7">
    <location>
        <begin position="526"/>
        <end position="552"/>
    </location>
</feature>
<feature type="region of interest" description="Disordered" evidence="7">
    <location>
        <begin position="614"/>
        <end position="697"/>
    </location>
</feature>
<feature type="region of interest" description="Disordered" evidence="7">
    <location>
        <begin position="384"/>
        <end position="432"/>
    </location>
</feature>
<dbReference type="Pfam" id="PF00498">
    <property type="entry name" value="FHA"/>
    <property type="match status" value="1"/>
</dbReference>
<feature type="region of interest" description="Disordered" evidence="7">
    <location>
        <begin position="453"/>
        <end position="481"/>
    </location>
</feature>
<evidence type="ECO:0008006" key="12">
    <source>
        <dbReference type="Google" id="ProtNLM"/>
    </source>
</evidence>
<dbReference type="SUPFAM" id="SSF49879">
    <property type="entry name" value="SMAD/FHA domain"/>
    <property type="match status" value="1"/>
</dbReference>
<feature type="domain" description="RING-type" evidence="9">
    <location>
        <begin position="202"/>
        <end position="246"/>
    </location>
</feature>
<feature type="compositionally biased region" description="Low complexity" evidence="7">
    <location>
        <begin position="635"/>
        <end position="651"/>
    </location>
</feature>
<feature type="compositionally biased region" description="Low complexity" evidence="7">
    <location>
        <begin position="22"/>
        <end position="42"/>
    </location>
</feature>
<reference evidence="10 11" key="1">
    <citation type="journal article" date="2020" name="Fungal Divers.">
        <title>Resolving the Mortierellaceae phylogeny through synthesis of multi-gene phylogenetics and phylogenomics.</title>
        <authorList>
            <person name="Vandepol N."/>
            <person name="Liber J."/>
            <person name="Desiro A."/>
            <person name="Na H."/>
            <person name="Kennedy M."/>
            <person name="Barry K."/>
            <person name="Grigoriev I.V."/>
            <person name="Miller A.N."/>
            <person name="O'Donnell K."/>
            <person name="Stajich J.E."/>
            <person name="Bonito G."/>
        </authorList>
    </citation>
    <scope>NUCLEOTIDE SEQUENCE [LARGE SCALE GENOMIC DNA]</scope>
    <source>
        <strain evidence="10 11">AD045</strain>
    </source>
</reference>
<feature type="compositionally biased region" description="Polar residues" evidence="7">
    <location>
        <begin position="462"/>
        <end position="481"/>
    </location>
</feature>
<evidence type="ECO:0000256" key="1">
    <source>
        <dbReference type="ARBA" id="ARBA00022679"/>
    </source>
</evidence>
<evidence type="ECO:0000259" key="9">
    <source>
        <dbReference type="PROSITE" id="PS50089"/>
    </source>
</evidence>
<keyword evidence="2" id="KW-0479">Metal-binding</keyword>